<dbReference type="Gene3D" id="3.40.50.1820">
    <property type="entry name" value="alpha/beta hydrolase"/>
    <property type="match status" value="1"/>
</dbReference>
<feature type="domain" description="AB hydrolase-1" evidence="3">
    <location>
        <begin position="40"/>
        <end position="317"/>
    </location>
</feature>
<dbReference type="EMBL" id="NAJQ01000209">
    <property type="protein sequence ID" value="TKA74901.1"/>
    <property type="molecule type" value="Genomic_DNA"/>
</dbReference>
<comment type="similarity">
    <text evidence="2">Belongs to the AB hydrolase superfamily. Epoxide hydrolase family.</text>
</comment>
<evidence type="ECO:0000256" key="2">
    <source>
        <dbReference type="ARBA" id="ARBA00038334"/>
    </source>
</evidence>
<dbReference type="GO" id="GO:0016787">
    <property type="term" value="F:hydrolase activity"/>
    <property type="evidence" value="ECO:0007669"/>
    <property type="project" value="UniProtKB-KW"/>
</dbReference>
<dbReference type="InterPro" id="IPR029058">
    <property type="entry name" value="AB_hydrolase_fold"/>
</dbReference>
<proteinExistence type="inferred from homology"/>
<evidence type="ECO:0000256" key="1">
    <source>
        <dbReference type="ARBA" id="ARBA00022801"/>
    </source>
</evidence>
<dbReference type="Proteomes" id="UP000309340">
    <property type="component" value="Unassembled WGS sequence"/>
</dbReference>
<protein>
    <recommendedName>
        <fullName evidence="3">AB hydrolase-1 domain-containing protein</fullName>
    </recommendedName>
</protein>
<dbReference type="PANTHER" id="PTHR43329">
    <property type="entry name" value="EPOXIDE HYDROLASE"/>
    <property type="match status" value="1"/>
</dbReference>
<dbReference type="Pfam" id="PF00561">
    <property type="entry name" value="Abhydrolase_1"/>
    <property type="match status" value="1"/>
</dbReference>
<evidence type="ECO:0000313" key="5">
    <source>
        <dbReference type="Proteomes" id="UP000309340"/>
    </source>
</evidence>
<evidence type="ECO:0000313" key="4">
    <source>
        <dbReference type="EMBL" id="TKA74901.1"/>
    </source>
</evidence>
<dbReference type="STRING" id="329884.A0A4U0XFB5"/>
<accession>A0A4U0XFB5</accession>
<keyword evidence="1" id="KW-0378">Hydrolase</keyword>
<name>A0A4U0XFB5_9PEZI</name>
<reference evidence="4 5" key="1">
    <citation type="submission" date="2017-03" db="EMBL/GenBank/DDBJ databases">
        <title>Genomes of endolithic fungi from Antarctica.</title>
        <authorList>
            <person name="Coleine C."/>
            <person name="Masonjones S."/>
            <person name="Stajich J.E."/>
        </authorList>
    </citation>
    <scope>NUCLEOTIDE SEQUENCE [LARGE SCALE GENOMIC DNA]</scope>
    <source>
        <strain evidence="4 5">CCFEE 5184</strain>
    </source>
</reference>
<dbReference type="SUPFAM" id="SSF53474">
    <property type="entry name" value="alpha/beta-Hydrolases"/>
    <property type="match status" value="1"/>
</dbReference>
<keyword evidence="5" id="KW-1185">Reference proteome</keyword>
<comment type="caution">
    <text evidence="4">The sequence shown here is derived from an EMBL/GenBank/DDBJ whole genome shotgun (WGS) entry which is preliminary data.</text>
</comment>
<organism evidence="4 5">
    <name type="scientific">Friedmanniomyces simplex</name>
    <dbReference type="NCBI Taxonomy" id="329884"/>
    <lineage>
        <taxon>Eukaryota</taxon>
        <taxon>Fungi</taxon>
        <taxon>Dikarya</taxon>
        <taxon>Ascomycota</taxon>
        <taxon>Pezizomycotina</taxon>
        <taxon>Dothideomycetes</taxon>
        <taxon>Dothideomycetidae</taxon>
        <taxon>Mycosphaerellales</taxon>
        <taxon>Teratosphaeriaceae</taxon>
        <taxon>Friedmanniomyces</taxon>
    </lineage>
</organism>
<dbReference type="OrthoDB" id="408373at2759"/>
<sequence length="342" mass="37975">MAAVDKLTPNDSRIQHGYAEVKGHKWHYLDIPAQGPQKGTIILIHGWPDISLAWRYQIPLLTSLGFRCLALDCMGYGSTGTSPNLSDFTFRTHADAIAGVAKAIGAHHVVLGGHDWGGMVVYRAAQWYPELVTHAFSVATPFMVVNEKFVSNEELVAGPLPQFGYQLQLSSAEQKVEKVVQGEGKMRRFLTGMYGGKVKSGRAAMTPEKGVDLEMVADEADEISPSPLFNEEEMDYYVKQFLKNGMNGPCNWYRTRKLNYEDDLQLPAASKSGLQQPVLFIQALHDSVLKPEMSKGMERSIPHLTRGEVPASHWALWHTPQQTNKLIKDWVDGVVLGGKSKL</sequence>
<dbReference type="InterPro" id="IPR000073">
    <property type="entry name" value="AB_hydrolase_1"/>
</dbReference>
<dbReference type="InterPro" id="IPR000639">
    <property type="entry name" value="Epox_hydrolase-like"/>
</dbReference>
<dbReference type="AlphaFoldDB" id="A0A4U0XFB5"/>
<dbReference type="PRINTS" id="PR00412">
    <property type="entry name" value="EPOXHYDRLASE"/>
</dbReference>
<gene>
    <name evidence="4" type="ORF">B0A55_03760</name>
</gene>
<evidence type="ECO:0000259" key="3">
    <source>
        <dbReference type="Pfam" id="PF00561"/>
    </source>
</evidence>